<dbReference type="InterPro" id="IPR040922">
    <property type="entry name" value="Ribosomal_mL59_dom"/>
</dbReference>
<dbReference type="InterPro" id="IPR037507">
    <property type="entry name" value="Ribosomal_mL59"/>
</dbReference>
<dbReference type="PROSITE" id="PS51074">
    <property type="entry name" value="DPH_MB"/>
    <property type="match status" value="1"/>
</dbReference>
<feature type="region of interest" description="Disordered" evidence="6">
    <location>
        <begin position="141"/>
        <end position="172"/>
    </location>
</feature>
<dbReference type="Gene3D" id="3.10.660.10">
    <property type="entry name" value="DPH Zinc finger"/>
    <property type="match status" value="1"/>
</dbReference>
<dbReference type="InterPro" id="IPR036671">
    <property type="entry name" value="DPH_MB_sf"/>
</dbReference>
<evidence type="ECO:0000313" key="9">
    <source>
        <dbReference type="EMBL" id="KAK6954318.1"/>
    </source>
</evidence>
<dbReference type="Pfam" id="PF05207">
    <property type="entry name" value="Zn_ribbon_CSL"/>
    <property type="match status" value="1"/>
</dbReference>
<dbReference type="GO" id="GO:0003735">
    <property type="term" value="F:structural constituent of ribosome"/>
    <property type="evidence" value="ECO:0007669"/>
    <property type="project" value="InterPro"/>
</dbReference>
<dbReference type="SUPFAM" id="SSF144217">
    <property type="entry name" value="CSL zinc finger"/>
    <property type="match status" value="1"/>
</dbReference>
<evidence type="ECO:0000256" key="5">
    <source>
        <dbReference type="ARBA" id="ARBA00023004"/>
    </source>
</evidence>
<name>A0AAX6MNV2_9PEZI</name>
<dbReference type="PANTHER" id="PTHR28041">
    <property type="entry name" value="54S RIBOSOMAL PROTEIN L25, MITOCHONDRIAL"/>
    <property type="match status" value="1"/>
</dbReference>
<feature type="compositionally biased region" description="Polar residues" evidence="6">
    <location>
        <begin position="229"/>
        <end position="248"/>
    </location>
</feature>
<evidence type="ECO:0000256" key="6">
    <source>
        <dbReference type="SAM" id="MobiDB-lite"/>
    </source>
</evidence>
<comment type="caution">
    <text evidence="9">The sequence shown here is derived from an EMBL/GenBank/DDBJ whole genome shotgun (WGS) entry which is preliminary data.</text>
</comment>
<evidence type="ECO:0000259" key="8">
    <source>
        <dbReference type="PROSITE" id="PS51074"/>
    </source>
</evidence>
<evidence type="ECO:0000313" key="10">
    <source>
        <dbReference type="Proteomes" id="UP001369815"/>
    </source>
</evidence>
<feature type="region of interest" description="Disordered" evidence="6">
    <location>
        <begin position="214"/>
        <end position="248"/>
    </location>
</feature>
<organism evidence="9 10">
    <name type="scientific">Daldinia eschscholtzii</name>
    <dbReference type="NCBI Taxonomy" id="292717"/>
    <lineage>
        <taxon>Eukaryota</taxon>
        <taxon>Fungi</taxon>
        <taxon>Dikarya</taxon>
        <taxon>Ascomycota</taxon>
        <taxon>Pezizomycotina</taxon>
        <taxon>Sordariomycetes</taxon>
        <taxon>Xylariomycetidae</taxon>
        <taxon>Xylariales</taxon>
        <taxon>Hypoxylaceae</taxon>
        <taxon>Daldinia</taxon>
    </lineage>
</organism>
<dbReference type="Gene3D" id="1.10.287.110">
    <property type="entry name" value="DnaJ domain"/>
    <property type="match status" value="1"/>
</dbReference>
<feature type="compositionally biased region" description="Low complexity" evidence="6">
    <location>
        <begin position="218"/>
        <end position="228"/>
    </location>
</feature>
<dbReference type="InterPro" id="IPR007872">
    <property type="entry name" value="DPH_MB_dom"/>
</dbReference>
<dbReference type="SMART" id="SM00271">
    <property type="entry name" value="DnaJ"/>
    <property type="match status" value="1"/>
</dbReference>
<feature type="region of interest" description="Disordered" evidence="6">
    <location>
        <begin position="273"/>
        <end position="295"/>
    </location>
</feature>
<accession>A0AAX6MNV2</accession>
<dbReference type="PANTHER" id="PTHR28041:SF1">
    <property type="entry name" value="LARGE RIBOSOMAL SUBUNIT PROTEIN ML59"/>
    <property type="match status" value="1"/>
</dbReference>
<dbReference type="PROSITE" id="PS50076">
    <property type="entry name" value="DNAJ_2"/>
    <property type="match status" value="1"/>
</dbReference>
<evidence type="ECO:0000256" key="4">
    <source>
        <dbReference type="ARBA" id="ARBA00022723"/>
    </source>
</evidence>
<dbReference type="InterPro" id="IPR036869">
    <property type="entry name" value="J_dom_sf"/>
</dbReference>
<sequence>MALNTRYIELAKQLHPRLQRFFAKYPPNQILPASTRTNTIKDGAIPNPFLPHKHPVTGKWHDPEYSLRRQAELVKLAREQGVEELLPFTSKGTEQRIRHRVVHGLRVRGTGVGQSVKGHLHERMLAAKYVTAIRFLPDGEEENGYAGHAKTRQGMAQDREEQTAMAPPISKTSAEPTLYDILALTPKHLEGQAGAAQQHKIVKQAYHRALLKYHPDKSSSGSGKTSPPAQGSSKPSASTGSQQQQQPRITYTVDQIQHAYAVLSDRKQRAEYDRALRTSPSQRGAASSSSSSFQTGVETVDLDDMAFDERTGVYYRGCRCGNARGYAFTEENLEEFEDDGVLMVECLDCSLWIRVLFAAAEDEDENEDDVVAPATVTSNSSPVRSAVRESVSMAMGRAGVEGDAITAAGERRGSGTGRGFTFNWSFNWGISLSGSATAVTGTSASRR</sequence>
<proteinExistence type="inferred from homology"/>
<dbReference type="Pfam" id="PF18126">
    <property type="entry name" value="Mitoc_mL59"/>
    <property type="match status" value="1"/>
</dbReference>
<comment type="function">
    <text evidence="1">Required for the first step of diphthamide biosynthesis, the transfer of 3-amino-3-carboxypropyl from S-adenosyl-L-methionine to a histidine residue. Diphthamide is a post-translational modification of histidine which occurs in elongation factor 2.</text>
</comment>
<dbReference type="GO" id="GO:0046872">
    <property type="term" value="F:metal ion binding"/>
    <property type="evidence" value="ECO:0007669"/>
    <property type="project" value="UniProtKB-KW"/>
</dbReference>
<comment type="similarity">
    <text evidence="2">Belongs to the DPH4 family.</text>
</comment>
<evidence type="ECO:0000259" key="7">
    <source>
        <dbReference type="PROSITE" id="PS50076"/>
    </source>
</evidence>
<evidence type="ECO:0000256" key="3">
    <source>
        <dbReference type="ARBA" id="ARBA00021797"/>
    </source>
</evidence>
<protein>
    <recommendedName>
        <fullName evidence="3">Diphthamide biosynthesis protein 4</fullName>
    </recommendedName>
</protein>
<dbReference type="SUPFAM" id="SSF46565">
    <property type="entry name" value="Chaperone J-domain"/>
    <property type="match status" value="1"/>
</dbReference>
<feature type="domain" description="J" evidence="7">
    <location>
        <begin position="177"/>
        <end position="276"/>
    </location>
</feature>
<keyword evidence="5" id="KW-0408">Iron</keyword>
<dbReference type="EMBL" id="JBANMG010000004">
    <property type="protein sequence ID" value="KAK6954318.1"/>
    <property type="molecule type" value="Genomic_DNA"/>
</dbReference>
<dbReference type="Proteomes" id="UP001369815">
    <property type="component" value="Unassembled WGS sequence"/>
</dbReference>
<gene>
    <name evidence="9" type="ORF">Daesc_004285</name>
</gene>
<dbReference type="GO" id="GO:0005762">
    <property type="term" value="C:mitochondrial large ribosomal subunit"/>
    <property type="evidence" value="ECO:0007669"/>
    <property type="project" value="InterPro"/>
</dbReference>
<reference evidence="9 10" key="1">
    <citation type="journal article" date="2024" name="Front Chem Biol">
        <title>Unveiling the potential of Daldinia eschscholtzii MFLUCC 19-0629 through bioactivity and bioinformatics studies for enhanced sustainable agriculture production.</title>
        <authorList>
            <person name="Brooks S."/>
            <person name="Weaver J.A."/>
            <person name="Klomchit A."/>
            <person name="Alharthi S.A."/>
            <person name="Onlamun T."/>
            <person name="Nurani R."/>
            <person name="Vong T.K."/>
            <person name="Alberti F."/>
            <person name="Greco C."/>
        </authorList>
    </citation>
    <scope>NUCLEOTIDE SEQUENCE [LARGE SCALE GENOMIC DNA]</scope>
    <source>
        <strain evidence="9">MFLUCC 19-0629</strain>
    </source>
</reference>
<evidence type="ECO:0000256" key="2">
    <source>
        <dbReference type="ARBA" id="ARBA00006169"/>
    </source>
</evidence>
<keyword evidence="10" id="KW-1185">Reference proteome</keyword>
<keyword evidence="4" id="KW-0479">Metal-binding</keyword>
<dbReference type="AlphaFoldDB" id="A0AAX6MNV2"/>
<dbReference type="InterPro" id="IPR001623">
    <property type="entry name" value="DnaJ_domain"/>
</dbReference>
<dbReference type="CDD" id="cd06257">
    <property type="entry name" value="DnaJ"/>
    <property type="match status" value="1"/>
</dbReference>
<evidence type="ECO:0000256" key="1">
    <source>
        <dbReference type="ARBA" id="ARBA00003474"/>
    </source>
</evidence>
<feature type="domain" description="DPH-type MB" evidence="8">
    <location>
        <begin position="296"/>
        <end position="358"/>
    </location>
</feature>